<keyword evidence="2" id="KW-0472">Membrane</keyword>
<proteinExistence type="predicted"/>
<evidence type="ECO:0000313" key="4">
    <source>
        <dbReference type="Proteomes" id="UP000299102"/>
    </source>
</evidence>
<dbReference type="EMBL" id="BGZK01000787">
    <property type="protein sequence ID" value="GBP60442.1"/>
    <property type="molecule type" value="Genomic_DNA"/>
</dbReference>
<dbReference type="AlphaFoldDB" id="A0A4C1XBT7"/>
<accession>A0A4C1XBT7</accession>
<sequence length="120" mass="14029">MRVDDTSSRAHDARRTRQSRVRAQPHHSVIFYITWRLRISVIPFPLHCVLALYSVVLSLIMYTSLKGMMKSLAPTYVMLPPLRRGTRRVSRLFWNSKKNVHFPKSSYIVGDIKLNDVVQF</sequence>
<comment type="caution">
    <text evidence="3">The sequence shown here is derived from an EMBL/GenBank/DDBJ whole genome shotgun (WGS) entry which is preliminary data.</text>
</comment>
<feature type="compositionally biased region" description="Basic and acidic residues" evidence="1">
    <location>
        <begin position="1"/>
        <end position="15"/>
    </location>
</feature>
<feature type="region of interest" description="Disordered" evidence="1">
    <location>
        <begin position="1"/>
        <end position="20"/>
    </location>
</feature>
<evidence type="ECO:0000256" key="2">
    <source>
        <dbReference type="SAM" id="Phobius"/>
    </source>
</evidence>
<feature type="transmembrane region" description="Helical" evidence="2">
    <location>
        <begin position="44"/>
        <end position="62"/>
    </location>
</feature>
<dbReference type="Proteomes" id="UP000299102">
    <property type="component" value="Unassembled WGS sequence"/>
</dbReference>
<evidence type="ECO:0000256" key="1">
    <source>
        <dbReference type="SAM" id="MobiDB-lite"/>
    </source>
</evidence>
<keyword evidence="2" id="KW-1133">Transmembrane helix</keyword>
<organism evidence="3 4">
    <name type="scientific">Eumeta variegata</name>
    <name type="common">Bagworm moth</name>
    <name type="synonym">Eumeta japonica</name>
    <dbReference type="NCBI Taxonomy" id="151549"/>
    <lineage>
        <taxon>Eukaryota</taxon>
        <taxon>Metazoa</taxon>
        <taxon>Ecdysozoa</taxon>
        <taxon>Arthropoda</taxon>
        <taxon>Hexapoda</taxon>
        <taxon>Insecta</taxon>
        <taxon>Pterygota</taxon>
        <taxon>Neoptera</taxon>
        <taxon>Endopterygota</taxon>
        <taxon>Lepidoptera</taxon>
        <taxon>Glossata</taxon>
        <taxon>Ditrysia</taxon>
        <taxon>Tineoidea</taxon>
        <taxon>Psychidae</taxon>
        <taxon>Oiketicinae</taxon>
        <taxon>Eumeta</taxon>
    </lineage>
</organism>
<name>A0A4C1XBT7_EUMVA</name>
<keyword evidence="4" id="KW-1185">Reference proteome</keyword>
<gene>
    <name evidence="3" type="ORF">EVAR_98340_1</name>
</gene>
<keyword evidence="2" id="KW-0812">Transmembrane</keyword>
<protein>
    <submittedName>
        <fullName evidence="3">Uncharacterized protein</fullName>
    </submittedName>
</protein>
<reference evidence="3 4" key="1">
    <citation type="journal article" date="2019" name="Commun. Biol.">
        <title>The bagworm genome reveals a unique fibroin gene that provides high tensile strength.</title>
        <authorList>
            <person name="Kono N."/>
            <person name="Nakamura H."/>
            <person name="Ohtoshi R."/>
            <person name="Tomita M."/>
            <person name="Numata K."/>
            <person name="Arakawa K."/>
        </authorList>
    </citation>
    <scope>NUCLEOTIDE SEQUENCE [LARGE SCALE GENOMIC DNA]</scope>
</reference>
<evidence type="ECO:0000313" key="3">
    <source>
        <dbReference type="EMBL" id="GBP60442.1"/>
    </source>
</evidence>